<dbReference type="Pfam" id="PF15632">
    <property type="entry name" value="ATPgrasp_Ter"/>
    <property type="match status" value="1"/>
</dbReference>
<dbReference type="EMBL" id="QBKP01000002">
    <property type="protein sequence ID" value="PTX52591.1"/>
    <property type="molecule type" value="Genomic_DNA"/>
</dbReference>
<evidence type="ECO:0000313" key="4">
    <source>
        <dbReference type="Proteomes" id="UP000244224"/>
    </source>
</evidence>
<evidence type="ECO:0000259" key="2">
    <source>
        <dbReference type="PROSITE" id="PS50975"/>
    </source>
</evidence>
<reference evidence="3 4" key="1">
    <citation type="submission" date="2018-04" db="EMBL/GenBank/DDBJ databases">
        <title>Genomic Encyclopedia of Archaeal and Bacterial Type Strains, Phase II (KMG-II): from individual species to whole genera.</title>
        <authorList>
            <person name="Goeker M."/>
        </authorList>
    </citation>
    <scope>NUCLEOTIDE SEQUENCE [LARGE SCALE GENOMIC DNA]</scope>
    <source>
        <strain evidence="3 4">DSM 21823</strain>
    </source>
</reference>
<accession>A0A2T6B931</accession>
<dbReference type="Gene3D" id="3.30.470.20">
    <property type="entry name" value="ATP-grasp fold, B domain"/>
    <property type="match status" value="1"/>
</dbReference>
<comment type="caution">
    <text evidence="3">The sequence shown here is derived from an EMBL/GenBank/DDBJ whole genome shotgun (WGS) entry which is preliminary data.</text>
</comment>
<protein>
    <submittedName>
        <fullName evidence="3">ATP-grasp domain-containing protein</fullName>
    </submittedName>
</protein>
<gene>
    <name evidence="3" type="ORF">C8N34_102371</name>
</gene>
<proteinExistence type="predicted"/>
<keyword evidence="4" id="KW-1185">Reference proteome</keyword>
<dbReference type="OrthoDB" id="9803907at2"/>
<dbReference type="SUPFAM" id="SSF56059">
    <property type="entry name" value="Glutathione synthetase ATP-binding domain-like"/>
    <property type="match status" value="1"/>
</dbReference>
<dbReference type="PROSITE" id="PS50975">
    <property type="entry name" value="ATP_GRASP"/>
    <property type="match status" value="1"/>
</dbReference>
<dbReference type="InterPro" id="IPR011761">
    <property type="entry name" value="ATP-grasp"/>
</dbReference>
<keyword evidence="1" id="KW-0067">ATP-binding</keyword>
<dbReference type="RefSeq" id="WP_108128006.1">
    <property type="nucleotide sequence ID" value="NZ_QBKP01000002.1"/>
</dbReference>
<dbReference type="GO" id="GO:0046872">
    <property type="term" value="F:metal ion binding"/>
    <property type="evidence" value="ECO:0007669"/>
    <property type="project" value="InterPro"/>
</dbReference>
<evidence type="ECO:0000313" key="3">
    <source>
        <dbReference type="EMBL" id="PTX52591.1"/>
    </source>
</evidence>
<sequence length="340" mass="37691">MRILFNHHLSSLPDVISLMRAAVPDLVVIATDQRAGHRVSEVADHFEQEPGTDRDRMPDWYPDWLLDRARGHGAELLIPYRHRVEISAARDRLQTGPVRILHAGTAEVVDLIEDKGRFLRRAEEIGIRVTPFLTFLDGDGFSRALEEMRDLHPGRPLCVKPVVGIYGAGFRTLLTEEEARRLGPADLGPVPIRPTEYRALLDLHGGGREIMLMPLMRDPERSVDFACLDGVLLGAVSRLKGGSEQMVGPDPVGLEMARRLVKDMRLSGLLNLQTMEDLDGEQHLLELNGRMSGGVGITGLSGVNLPGLLLRALRGEIPNAPVTPEATHRVVRRDLYALRP</sequence>
<evidence type="ECO:0000256" key="1">
    <source>
        <dbReference type="PROSITE-ProRule" id="PRU00409"/>
    </source>
</evidence>
<feature type="domain" description="ATP-grasp" evidence="2">
    <location>
        <begin position="119"/>
        <end position="314"/>
    </location>
</feature>
<dbReference type="Proteomes" id="UP000244224">
    <property type="component" value="Unassembled WGS sequence"/>
</dbReference>
<keyword evidence="1" id="KW-0547">Nucleotide-binding</keyword>
<dbReference type="GO" id="GO:0005524">
    <property type="term" value="F:ATP binding"/>
    <property type="evidence" value="ECO:0007669"/>
    <property type="project" value="UniProtKB-UniRule"/>
</dbReference>
<name>A0A2T6B931_9RHOB</name>
<dbReference type="AlphaFoldDB" id="A0A2T6B931"/>
<organism evidence="3 4">
    <name type="scientific">Gemmobacter caeni</name>
    <dbReference type="NCBI Taxonomy" id="589035"/>
    <lineage>
        <taxon>Bacteria</taxon>
        <taxon>Pseudomonadati</taxon>
        <taxon>Pseudomonadota</taxon>
        <taxon>Alphaproteobacteria</taxon>
        <taxon>Rhodobacterales</taxon>
        <taxon>Paracoccaceae</taxon>
        <taxon>Gemmobacter</taxon>
    </lineage>
</organism>